<keyword evidence="1" id="KW-1133">Transmembrane helix</keyword>
<feature type="transmembrane region" description="Helical" evidence="1">
    <location>
        <begin position="121"/>
        <end position="147"/>
    </location>
</feature>
<sequence>MTKNDEKILEEPITIEERDQLWDHFKFNADQRIKAFNFFVILSGFVNGGVLTAYDKHYSPYIFIAAGLFIVLLAIIFWIVDKRSRGLTELAKPGLLAYEKQTNKSDKYSIFLQDKTNKFKLISYTFAFTVLYISQGIFGLGVAMYGLSTISEQVLSSVTTVQVQICSTANKNSGPLIICTPQ</sequence>
<keyword evidence="1" id="KW-0812">Transmembrane</keyword>
<name>A0A6I2KV04_9BURK</name>
<keyword evidence="3" id="KW-1185">Reference proteome</keyword>
<evidence type="ECO:0000256" key="1">
    <source>
        <dbReference type="SAM" id="Phobius"/>
    </source>
</evidence>
<organism evidence="2 3">
    <name type="scientific">Duganella guangzhouensis</name>
    <dbReference type="NCBI Taxonomy" id="2666084"/>
    <lineage>
        <taxon>Bacteria</taxon>
        <taxon>Pseudomonadati</taxon>
        <taxon>Pseudomonadota</taxon>
        <taxon>Betaproteobacteria</taxon>
        <taxon>Burkholderiales</taxon>
        <taxon>Oxalobacteraceae</taxon>
        <taxon>Telluria group</taxon>
        <taxon>Duganella</taxon>
    </lineage>
</organism>
<dbReference type="RefSeq" id="WP_154373528.1">
    <property type="nucleotide sequence ID" value="NZ_WKJK01000002.1"/>
</dbReference>
<protein>
    <submittedName>
        <fullName evidence="2">Uncharacterized protein</fullName>
    </submittedName>
</protein>
<keyword evidence="1" id="KW-0472">Membrane</keyword>
<evidence type="ECO:0000313" key="2">
    <source>
        <dbReference type="EMBL" id="MRW89240.1"/>
    </source>
</evidence>
<evidence type="ECO:0000313" key="3">
    <source>
        <dbReference type="Proteomes" id="UP000433309"/>
    </source>
</evidence>
<dbReference type="EMBL" id="WKJK01000002">
    <property type="protein sequence ID" value="MRW89240.1"/>
    <property type="molecule type" value="Genomic_DNA"/>
</dbReference>
<gene>
    <name evidence="2" type="ORF">GJ699_04520</name>
</gene>
<dbReference type="Proteomes" id="UP000433309">
    <property type="component" value="Unassembled WGS sequence"/>
</dbReference>
<reference evidence="2 3" key="1">
    <citation type="submission" date="2019-11" db="EMBL/GenBank/DDBJ databases">
        <title>Novel species isolated from a subtropical stream in China.</title>
        <authorList>
            <person name="Lu H."/>
        </authorList>
    </citation>
    <scope>NUCLEOTIDE SEQUENCE [LARGE SCALE GENOMIC DNA]</scope>
    <source>
        <strain evidence="2 3">FT80W</strain>
    </source>
</reference>
<proteinExistence type="predicted"/>
<feature type="transmembrane region" description="Helical" evidence="1">
    <location>
        <begin position="60"/>
        <end position="80"/>
    </location>
</feature>
<accession>A0A6I2KV04</accession>
<dbReference type="AlphaFoldDB" id="A0A6I2KV04"/>
<feature type="transmembrane region" description="Helical" evidence="1">
    <location>
        <begin position="35"/>
        <end position="54"/>
    </location>
</feature>
<comment type="caution">
    <text evidence="2">The sequence shown here is derived from an EMBL/GenBank/DDBJ whole genome shotgun (WGS) entry which is preliminary data.</text>
</comment>